<dbReference type="Proteomes" id="UP000274122">
    <property type="component" value="Chromosome"/>
</dbReference>
<accession>A0A447V3W9</accession>
<dbReference type="EMBL" id="LR134201">
    <property type="protein sequence ID" value="VEB98728.1"/>
    <property type="molecule type" value="Genomic_DNA"/>
</dbReference>
<dbReference type="PANTHER" id="PTHR30535">
    <property type="entry name" value="VITAMIN B12-BINDING PROTEIN"/>
    <property type="match status" value="1"/>
</dbReference>
<dbReference type="PROSITE" id="PS50983">
    <property type="entry name" value="FE_B12_PBP"/>
    <property type="match status" value="1"/>
</dbReference>
<gene>
    <name evidence="3" type="ORF">NCTC11466_02817</name>
</gene>
<name>A0A447V3W9_9ENTR</name>
<feature type="domain" description="Fe/B12 periplasmic-binding" evidence="2">
    <location>
        <begin position="49"/>
        <end position="316"/>
    </location>
</feature>
<protein>
    <submittedName>
        <fullName evidence="3">Corrinoid ABC transporter substrate-binding protein</fullName>
    </submittedName>
</protein>
<evidence type="ECO:0000313" key="3">
    <source>
        <dbReference type="EMBL" id="VEB98728.1"/>
    </source>
</evidence>
<dbReference type="InterPro" id="IPR050902">
    <property type="entry name" value="ABC_Transporter_SBP"/>
</dbReference>
<dbReference type="InterPro" id="IPR002491">
    <property type="entry name" value="ABC_transptr_periplasmic_BD"/>
</dbReference>
<dbReference type="Gene3D" id="3.40.50.1980">
    <property type="entry name" value="Nitrogenase molybdenum iron protein domain"/>
    <property type="match status" value="2"/>
</dbReference>
<evidence type="ECO:0000313" key="4">
    <source>
        <dbReference type="Proteomes" id="UP000274122"/>
    </source>
</evidence>
<reference evidence="3 4" key="1">
    <citation type="submission" date="2018-12" db="EMBL/GenBank/DDBJ databases">
        <authorList>
            <consortium name="Pathogen Informatics"/>
        </authorList>
    </citation>
    <scope>NUCLEOTIDE SEQUENCE [LARGE SCALE GENOMIC DNA]</scope>
    <source>
        <strain evidence="3 4">NCTC11466</strain>
    </source>
</reference>
<dbReference type="Pfam" id="PF01497">
    <property type="entry name" value="Peripla_BP_2"/>
    <property type="match status" value="1"/>
</dbReference>
<dbReference type="PANTHER" id="PTHR30535:SF34">
    <property type="entry name" value="MOLYBDATE-BINDING PROTEIN MOLA"/>
    <property type="match status" value="1"/>
</dbReference>
<dbReference type="GO" id="GO:0071281">
    <property type="term" value="P:cellular response to iron ion"/>
    <property type="evidence" value="ECO:0007669"/>
    <property type="project" value="TreeGrafter"/>
</dbReference>
<proteinExistence type="predicted"/>
<feature type="signal peptide" evidence="1">
    <location>
        <begin position="1"/>
        <end position="27"/>
    </location>
</feature>
<organism evidence="3 4">
    <name type="scientific">Cedecea lapagei</name>
    <dbReference type="NCBI Taxonomy" id="158823"/>
    <lineage>
        <taxon>Bacteria</taxon>
        <taxon>Pseudomonadati</taxon>
        <taxon>Pseudomonadota</taxon>
        <taxon>Gammaproteobacteria</taxon>
        <taxon>Enterobacterales</taxon>
        <taxon>Enterobacteriaceae</taxon>
        <taxon>Cedecea</taxon>
    </lineage>
</organism>
<dbReference type="AlphaFoldDB" id="A0A447V3W9"/>
<dbReference type="OrthoDB" id="9775594at2"/>
<dbReference type="SUPFAM" id="SSF53807">
    <property type="entry name" value="Helical backbone' metal receptor"/>
    <property type="match status" value="1"/>
</dbReference>
<keyword evidence="1" id="KW-0732">Signal</keyword>
<evidence type="ECO:0000259" key="2">
    <source>
        <dbReference type="PROSITE" id="PS50983"/>
    </source>
</evidence>
<evidence type="ECO:0000256" key="1">
    <source>
        <dbReference type="SAM" id="SignalP"/>
    </source>
</evidence>
<dbReference type="RefSeq" id="WP_126356796.1">
    <property type="nucleotide sequence ID" value="NZ_LR134201.1"/>
</dbReference>
<dbReference type="Gene3D" id="1.20.58.2180">
    <property type="match status" value="1"/>
</dbReference>
<feature type="chain" id="PRO_5019578524" evidence="1">
    <location>
        <begin position="28"/>
        <end position="363"/>
    </location>
</feature>
<keyword evidence="4" id="KW-1185">Reference proteome</keyword>
<dbReference type="KEGG" id="clap:NCTC11466_02817"/>
<sequence length="363" mass="40651">MINPVRIVFRTPFGAAVLLAVATVCHAETATNFTDMSQREVTLAKPAQRIAVIPIPAASMLVGMDGGAQKLVGMHPFAGVAAREGMLSQMFPDVLHVRSDTVGNNFMPNIETLLSVKPDLVWQWGHRGEEIVAPLLHAGLTVATLNYGKEVWTQRWIQLMGVTLQQEKKAAEMIAWREKTIADLRRMTGTLNAAQRPRVLYLSHFNDGIQTFGATSHNNFDIDLAGGVSLNRDITGARTLNIEQVLLWDPDVILLGNFEAGLVPDDVYHHPMLGDLTAVKQRRVYKLPIGGFIWDAPNQETPLYWQWLAMIFHPQKFQLPLRDEIKVRYRQLYGYAVSDEQINTILQMPVNQGSQGYSELMAR</sequence>